<dbReference type="Gene3D" id="3.30.70.330">
    <property type="match status" value="1"/>
</dbReference>
<dbReference type="InterPro" id="IPR035979">
    <property type="entry name" value="RBD_domain_sf"/>
</dbReference>
<evidence type="ECO:0000259" key="2">
    <source>
        <dbReference type="PROSITE" id="PS50174"/>
    </source>
</evidence>
<feature type="region of interest" description="Disordered" evidence="1">
    <location>
        <begin position="20"/>
        <end position="203"/>
    </location>
</feature>
<dbReference type="GeneID" id="83199769"/>
<accession>A0A9W9P654</accession>
<dbReference type="RefSeq" id="XP_058331469.1">
    <property type="nucleotide sequence ID" value="XM_058472466.1"/>
</dbReference>
<dbReference type="PANTHER" id="PTHR13288:SF8">
    <property type="entry name" value="SPLICING FACTOR 45"/>
    <property type="match status" value="1"/>
</dbReference>
<evidence type="ECO:0000313" key="4">
    <source>
        <dbReference type="Proteomes" id="UP001150941"/>
    </source>
</evidence>
<gene>
    <name evidence="3" type="ORF">N7468_003169</name>
</gene>
<feature type="compositionally biased region" description="Basic residues" evidence="1">
    <location>
        <begin position="69"/>
        <end position="79"/>
    </location>
</feature>
<sequence length="441" mass="48308">MASDPAQPKGLRTALYPHLLEHDNSEPGVISRAPVIFKQDDPNAQPDEHTTKPKQVPAFPFQFTNAKRPQQKSKAKKPTLPKAPQQPTIAPARRQEAAAQEEQREKENREPEYTPQNPDKIYDPTRFTDPRQHKRSEEKIREIHDWKDHLHAHQMGSPESEDLDMPDSAQPKNPQFAPPMSFAPPPNLNDPAPPTHTDDASGEDAFAYLPLPDAAKTYSATISRSPVRYSPPKEVEAESEEPIVEEAEAAGDAAEGDAPQSSRPGQKGFAERLLTKYGWTKGSGLGASGEGIKTPLQVKTVKQKKRPDSEGGGFATRAGQGKIIGGQKGEEKTGKFGRTSEVIIVKGMLDGMDVEAELVKEGGGLMQEIGDECTKEFGDVERVFVASQVEGSVPVFVHFRSSLSALRAVNALDGHTFLNSKGAVSARFYELEKFEQGIYSD</sequence>
<reference evidence="3" key="2">
    <citation type="journal article" date="2023" name="IMA Fungus">
        <title>Comparative genomic study of the Penicillium genus elucidates a diverse pangenome and 15 lateral gene transfer events.</title>
        <authorList>
            <person name="Petersen C."/>
            <person name="Sorensen T."/>
            <person name="Nielsen M.R."/>
            <person name="Sondergaard T.E."/>
            <person name="Sorensen J.L."/>
            <person name="Fitzpatrick D.A."/>
            <person name="Frisvad J.C."/>
            <person name="Nielsen K.L."/>
        </authorList>
    </citation>
    <scope>NUCLEOTIDE SEQUENCE</scope>
    <source>
        <strain evidence="3">IBT 19713</strain>
    </source>
</reference>
<dbReference type="Pfam" id="PF01585">
    <property type="entry name" value="G-patch"/>
    <property type="match status" value="1"/>
</dbReference>
<dbReference type="InterPro" id="IPR040052">
    <property type="entry name" value="RBM17"/>
</dbReference>
<dbReference type="PROSITE" id="PS50174">
    <property type="entry name" value="G_PATCH"/>
    <property type="match status" value="1"/>
</dbReference>
<comment type="caution">
    <text evidence="3">The sequence shown here is derived from an EMBL/GenBank/DDBJ whole genome shotgun (WGS) entry which is preliminary data.</text>
</comment>
<dbReference type="OrthoDB" id="5411533at2759"/>
<evidence type="ECO:0000313" key="3">
    <source>
        <dbReference type="EMBL" id="KAJ5238550.1"/>
    </source>
</evidence>
<feature type="region of interest" description="Disordered" evidence="1">
    <location>
        <begin position="296"/>
        <end position="333"/>
    </location>
</feature>
<protein>
    <recommendedName>
        <fullName evidence="2">G-patch domain-containing protein</fullName>
    </recommendedName>
</protein>
<feature type="compositionally biased region" description="Pro residues" evidence="1">
    <location>
        <begin position="181"/>
        <end position="194"/>
    </location>
</feature>
<organism evidence="3 4">
    <name type="scientific">Penicillium chermesinum</name>
    <dbReference type="NCBI Taxonomy" id="63820"/>
    <lineage>
        <taxon>Eukaryota</taxon>
        <taxon>Fungi</taxon>
        <taxon>Dikarya</taxon>
        <taxon>Ascomycota</taxon>
        <taxon>Pezizomycotina</taxon>
        <taxon>Eurotiomycetes</taxon>
        <taxon>Eurotiomycetidae</taxon>
        <taxon>Eurotiales</taxon>
        <taxon>Aspergillaceae</taxon>
        <taxon>Penicillium</taxon>
    </lineage>
</organism>
<feature type="compositionally biased region" description="Acidic residues" evidence="1">
    <location>
        <begin position="237"/>
        <end position="249"/>
    </location>
</feature>
<dbReference type="PANTHER" id="PTHR13288">
    <property type="entry name" value="SPLICING FACTOR 45 SPF45"/>
    <property type="match status" value="1"/>
</dbReference>
<feature type="compositionally biased region" description="Basic and acidic residues" evidence="1">
    <location>
        <begin position="38"/>
        <end position="51"/>
    </location>
</feature>
<dbReference type="Proteomes" id="UP001150941">
    <property type="component" value="Unassembled WGS sequence"/>
</dbReference>
<dbReference type="InterPro" id="IPR000467">
    <property type="entry name" value="G_patch_dom"/>
</dbReference>
<dbReference type="SMART" id="SM00443">
    <property type="entry name" value="G_patch"/>
    <property type="match status" value="1"/>
</dbReference>
<evidence type="ECO:0000256" key="1">
    <source>
        <dbReference type="SAM" id="MobiDB-lite"/>
    </source>
</evidence>
<dbReference type="EMBL" id="JAPQKS010000003">
    <property type="protein sequence ID" value="KAJ5238550.1"/>
    <property type="molecule type" value="Genomic_DNA"/>
</dbReference>
<dbReference type="InterPro" id="IPR012677">
    <property type="entry name" value="Nucleotide-bd_a/b_plait_sf"/>
</dbReference>
<name>A0A9W9P654_9EURO</name>
<feature type="compositionally biased region" description="Basic and acidic residues" evidence="1">
    <location>
        <begin position="93"/>
        <end position="112"/>
    </location>
</feature>
<keyword evidence="4" id="KW-1185">Reference proteome</keyword>
<feature type="compositionally biased region" description="Basic and acidic residues" evidence="1">
    <location>
        <begin position="120"/>
        <end position="151"/>
    </location>
</feature>
<reference evidence="3" key="1">
    <citation type="submission" date="2022-11" db="EMBL/GenBank/DDBJ databases">
        <authorList>
            <person name="Petersen C."/>
        </authorList>
    </citation>
    <scope>NUCLEOTIDE SEQUENCE</scope>
    <source>
        <strain evidence="3">IBT 19713</strain>
    </source>
</reference>
<proteinExistence type="predicted"/>
<dbReference type="AlphaFoldDB" id="A0A9W9P654"/>
<dbReference type="GO" id="GO:0003676">
    <property type="term" value="F:nucleic acid binding"/>
    <property type="evidence" value="ECO:0007669"/>
    <property type="project" value="InterPro"/>
</dbReference>
<dbReference type="GO" id="GO:0045292">
    <property type="term" value="P:mRNA cis splicing, via spliceosome"/>
    <property type="evidence" value="ECO:0007669"/>
    <property type="project" value="InterPro"/>
</dbReference>
<dbReference type="GO" id="GO:0071011">
    <property type="term" value="C:precatalytic spliceosome"/>
    <property type="evidence" value="ECO:0007669"/>
    <property type="project" value="TreeGrafter"/>
</dbReference>
<feature type="domain" description="G-patch" evidence="2">
    <location>
        <begin position="266"/>
        <end position="317"/>
    </location>
</feature>
<dbReference type="SUPFAM" id="SSF54928">
    <property type="entry name" value="RNA-binding domain, RBD"/>
    <property type="match status" value="1"/>
</dbReference>
<feature type="region of interest" description="Disordered" evidence="1">
    <location>
        <begin position="219"/>
        <end position="266"/>
    </location>
</feature>